<keyword evidence="2" id="KW-1185">Reference proteome</keyword>
<gene>
    <name evidence="1" type="ORF">JI435_069890</name>
</gene>
<dbReference type="EMBL" id="CP069032">
    <property type="protein sequence ID" value="QRD00081.1"/>
    <property type="molecule type" value="Genomic_DNA"/>
</dbReference>
<sequence>MHRLILTVQHIRYDSTKASGEAKLVIENPTGITCGDLFEEIGNTNLKRNLGLIGDAKDCRGVTYPFIGDSEECLCYDNIGLPDLQ</sequence>
<protein>
    <submittedName>
        <fullName evidence="1">Uncharacterized protein</fullName>
    </submittedName>
</protein>
<evidence type="ECO:0000313" key="1">
    <source>
        <dbReference type="EMBL" id="QRD00081.1"/>
    </source>
</evidence>
<accession>A0A7U2I1P8</accession>
<dbReference type="VEuPathDB" id="FungiDB:JI435_069890"/>
<organism evidence="1 2">
    <name type="scientific">Phaeosphaeria nodorum (strain SN15 / ATCC MYA-4574 / FGSC 10173)</name>
    <name type="common">Glume blotch fungus</name>
    <name type="synonym">Parastagonospora nodorum</name>
    <dbReference type="NCBI Taxonomy" id="321614"/>
    <lineage>
        <taxon>Eukaryota</taxon>
        <taxon>Fungi</taxon>
        <taxon>Dikarya</taxon>
        <taxon>Ascomycota</taxon>
        <taxon>Pezizomycotina</taxon>
        <taxon>Dothideomycetes</taxon>
        <taxon>Pleosporomycetidae</taxon>
        <taxon>Pleosporales</taxon>
        <taxon>Pleosporineae</taxon>
        <taxon>Phaeosphaeriaceae</taxon>
        <taxon>Parastagonospora</taxon>
    </lineage>
</organism>
<proteinExistence type="predicted"/>
<dbReference type="AlphaFoldDB" id="A0A7U2I1P8"/>
<reference evidence="2" key="1">
    <citation type="journal article" date="2021" name="BMC Genomics">
        <title>Chromosome-level genome assembly and manually-curated proteome of model necrotroph Parastagonospora nodorum Sn15 reveals a genome-wide trove of candidate effector homologs, and redundancy of virulence-related functions within an accessory chromosome.</title>
        <authorList>
            <person name="Bertazzoni S."/>
            <person name="Jones D.A.B."/>
            <person name="Phan H.T."/>
            <person name="Tan K.-C."/>
            <person name="Hane J.K."/>
        </authorList>
    </citation>
    <scope>NUCLEOTIDE SEQUENCE [LARGE SCALE GENOMIC DNA]</scope>
    <source>
        <strain evidence="2">SN15 / ATCC MYA-4574 / FGSC 10173)</strain>
    </source>
</reference>
<name>A0A7U2I1P8_PHANO</name>
<evidence type="ECO:0000313" key="2">
    <source>
        <dbReference type="Proteomes" id="UP000663193"/>
    </source>
</evidence>
<dbReference type="Proteomes" id="UP000663193">
    <property type="component" value="Chromosome 10"/>
</dbReference>